<evidence type="ECO:0000313" key="8">
    <source>
        <dbReference type="EMBL" id="KAJ4476756.1"/>
    </source>
</evidence>
<name>A0A9W9A9E6_9AGAR</name>
<feature type="domain" description="G-patch" evidence="7">
    <location>
        <begin position="30"/>
        <end position="76"/>
    </location>
</feature>
<dbReference type="SMART" id="SM00443">
    <property type="entry name" value="G_patch"/>
    <property type="match status" value="1"/>
</dbReference>
<dbReference type="GO" id="GO:0003676">
    <property type="term" value="F:nucleic acid binding"/>
    <property type="evidence" value="ECO:0007669"/>
    <property type="project" value="InterPro"/>
</dbReference>
<feature type="region of interest" description="Disordered" evidence="5">
    <location>
        <begin position="220"/>
        <end position="348"/>
    </location>
</feature>
<feature type="compositionally biased region" description="Basic and acidic residues" evidence="5">
    <location>
        <begin position="168"/>
        <end position="186"/>
    </location>
</feature>
<evidence type="ECO:0000259" key="6">
    <source>
        <dbReference type="PROSITE" id="PS50157"/>
    </source>
</evidence>
<evidence type="ECO:0000256" key="1">
    <source>
        <dbReference type="ARBA" id="ARBA00022723"/>
    </source>
</evidence>
<dbReference type="EMBL" id="JAOTPV010000011">
    <property type="protein sequence ID" value="KAJ4476756.1"/>
    <property type="molecule type" value="Genomic_DNA"/>
</dbReference>
<keyword evidence="2 4" id="KW-0863">Zinc-finger</keyword>
<dbReference type="PROSITE" id="PS50174">
    <property type="entry name" value="G_PATCH"/>
    <property type="match status" value="1"/>
</dbReference>
<protein>
    <recommendedName>
        <fullName evidence="10">G-patch domain-containing protein</fullName>
    </recommendedName>
</protein>
<evidence type="ECO:0000313" key="9">
    <source>
        <dbReference type="Proteomes" id="UP001150266"/>
    </source>
</evidence>
<dbReference type="InterPro" id="IPR013087">
    <property type="entry name" value="Znf_C2H2_type"/>
</dbReference>
<keyword evidence="1" id="KW-0479">Metal-binding</keyword>
<dbReference type="Proteomes" id="UP001150266">
    <property type="component" value="Unassembled WGS sequence"/>
</dbReference>
<dbReference type="PANTHER" id="PTHR47251">
    <property type="entry name" value="FINGER DOMAIN PROTEIN, PUTATIVE (AFU_ORTHOLOGUE AFUA_3G04180)-RELATED"/>
    <property type="match status" value="1"/>
</dbReference>
<evidence type="ECO:0000256" key="2">
    <source>
        <dbReference type="ARBA" id="ARBA00022771"/>
    </source>
</evidence>
<feature type="compositionally biased region" description="Low complexity" evidence="5">
    <location>
        <begin position="254"/>
        <end position="292"/>
    </location>
</feature>
<evidence type="ECO:0000256" key="4">
    <source>
        <dbReference type="PROSITE-ProRule" id="PRU00042"/>
    </source>
</evidence>
<dbReference type="PROSITE" id="PS00028">
    <property type="entry name" value="ZINC_FINGER_C2H2_1"/>
    <property type="match status" value="1"/>
</dbReference>
<accession>A0A9W9A9E6</accession>
<organism evidence="8 9">
    <name type="scientific">Lentinula aciculospora</name>
    <dbReference type="NCBI Taxonomy" id="153920"/>
    <lineage>
        <taxon>Eukaryota</taxon>
        <taxon>Fungi</taxon>
        <taxon>Dikarya</taxon>
        <taxon>Basidiomycota</taxon>
        <taxon>Agaricomycotina</taxon>
        <taxon>Agaricomycetes</taxon>
        <taxon>Agaricomycetidae</taxon>
        <taxon>Agaricales</taxon>
        <taxon>Marasmiineae</taxon>
        <taxon>Omphalotaceae</taxon>
        <taxon>Lentinula</taxon>
    </lineage>
</organism>
<evidence type="ECO:0000256" key="3">
    <source>
        <dbReference type="ARBA" id="ARBA00022833"/>
    </source>
</evidence>
<keyword evidence="9" id="KW-1185">Reference proteome</keyword>
<gene>
    <name evidence="8" type="ORF">J3R30DRAFT_3292133</name>
</gene>
<feature type="region of interest" description="Disordered" evidence="5">
    <location>
        <begin position="167"/>
        <end position="186"/>
    </location>
</feature>
<evidence type="ECO:0000259" key="7">
    <source>
        <dbReference type="PROSITE" id="PS50174"/>
    </source>
</evidence>
<feature type="domain" description="C2H2-type" evidence="6">
    <location>
        <begin position="128"/>
        <end position="157"/>
    </location>
</feature>
<dbReference type="InterPro" id="IPR022755">
    <property type="entry name" value="Znf_C2H2_jaz"/>
</dbReference>
<proteinExistence type="predicted"/>
<comment type="caution">
    <text evidence="8">The sequence shown here is derived from an EMBL/GenBank/DDBJ whole genome shotgun (WGS) entry which is preliminary data.</text>
</comment>
<evidence type="ECO:0008006" key="10">
    <source>
        <dbReference type="Google" id="ProtNLM"/>
    </source>
</evidence>
<dbReference type="InterPro" id="IPR000467">
    <property type="entry name" value="G_patch_dom"/>
</dbReference>
<dbReference type="InterPro" id="IPR036236">
    <property type="entry name" value="Znf_C2H2_sf"/>
</dbReference>
<evidence type="ECO:0000256" key="5">
    <source>
        <dbReference type="SAM" id="MobiDB-lite"/>
    </source>
</evidence>
<dbReference type="GO" id="GO:0008270">
    <property type="term" value="F:zinc ion binding"/>
    <property type="evidence" value="ECO:0007669"/>
    <property type="project" value="UniProtKB-KW"/>
</dbReference>
<dbReference type="PANTHER" id="PTHR47251:SF1">
    <property type="entry name" value="FINGER DOMAIN PROTEIN, PUTATIVE (AFU_ORTHOLOGUE AFUA_3G04180)-RELATED"/>
    <property type="match status" value="1"/>
</dbReference>
<sequence>MDVDQDITKYDEYVRRPAREVITVETPIKASNKGFAMLAKLGWVEGQPLGVSGQGRIDPIPFQMKADSTGLGKVRQDVEMIETTVSQRRELDSERQQKETEDQRRAREASLFITFYTAEEISDVLKAFYCSLCDKQFKNVAQYDEHTNSYAHHHKARFRDMQASVRIKPQEEIDKRKEKERKREERELRKIAAASGVRMAKATLPASGATALAPVANPAGENAKASGWVSVSGNSTPGSSGGGFKKSGWASVGSSEAAAAQPSSPAAPSSSGWKTVASSTSTTTSASYSKTSGWSSVDPPPSPTNVAISEPVAPPPIVEPATPQHPPTKLHLSRVGWQQFQKKNSKKF</sequence>
<dbReference type="OrthoDB" id="4822at2759"/>
<dbReference type="SUPFAM" id="SSF57667">
    <property type="entry name" value="beta-beta-alpha zinc fingers"/>
    <property type="match status" value="1"/>
</dbReference>
<feature type="compositionally biased region" description="Pro residues" evidence="5">
    <location>
        <begin position="312"/>
        <end position="326"/>
    </location>
</feature>
<dbReference type="Pfam" id="PF01585">
    <property type="entry name" value="G-patch"/>
    <property type="match status" value="1"/>
</dbReference>
<dbReference type="Pfam" id="PF12171">
    <property type="entry name" value="zf-C2H2_jaz"/>
    <property type="match status" value="1"/>
</dbReference>
<reference evidence="8" key="1">
    <citation type="submission" date="2022-08" db="EMBL/GenBank/DDBJ databases">
        <title>A Global Phylogenomic Analysis of the Shiitake Genus Lentinula.</title>
        <authorList>
            <consortium name="DOE Joint Genome Institute"/>
            <person name="Sierra-Patev S."/>
            <person name="Min B."/>
            <person name="Naranjo-Ortiz M."/>
            <person name="Looney B."/>
            <person name="Konkel Z."/>
            <person name="Slot J.C."/>
            <person name="Sakamoto Y."/>
            <person name="Steenwyk J.L."/>
            <person name="Rokas A."/>
            <person name="Carro J."/>
            <person name="Camarero S."/>
            <person name="Ferreira P."/>
            <person name="Molpeceres G."/>
            <person name="Ruiz-Duenas F.J."/>
            <person name="Serrano A."/>
            <person name="Henrissat B."/>
            <person name="Drula E."/>
            <person name="Hughes K.W."/>
            <person name="Mata J.L."/>
            <person name="Ishikawa N.K."/>
            <person name="Vargas-Isla R."/>
            <person name="Ushijima S."/>
            <person name="Smith C.A."/>
            <person name="Ahrendt S."/>
            <person name="Andreopoulos W."/>
            <person name="He G."/>
            <person name="Labutti K."/>
            <person name="Lipzen A."/>
            <person name="Ng V."/>
            <person name="Riley R."/>
            <person name="Sandor L."/>
            <person name="Barry K."/>
            <person name="Martinez A.T."/>
            <person name="Xiao Y."/>
            <person name="Gibbons J.G."/>
            <person name="Terashima K."/>
            <person name="Grigoriev I.V."/>
            <person name="Hibbett D.S."/>
        </authorList>
    </citation>
    <scope>NUCLEOTIDE SEQUENCE</scope>
    <source>
        <strain evidence="8">JLM2183</strain>
    </source>
</reference>
<keyword evidence="3" id="KW-0862">Zinc</keyword>
<dbReference type="AlphaFoldDB" id="A0A9W9A9E6"/>
<dbReference type="PROSITE" id="PS50157">
    <property type="entry name" value="ZINC_FINGER_C2H2_2"/>
    <property type="match status" value="1"/>
</dbReference>